<accession>A0A6A5TTE9</accession>
<dbReference type="InterPro" id="IPR002018">
    <property type="entry name" value="CarbesteraseB"/>
</dbReference>
<name>A0A6A5TTE9_9PLEO</name>
<proteinExistence type="inferred from homology"/>
<dbReference type="Gene3D" id="3.40.50.1820">
    <property type="entry name" value="alpha/beta hydrolase"/>
    <property type="match status" value="1"/>
</dbReference>
<dbReference type="FunFam" id="3.40.50.1820:FF:000263">
    <property type="entry name" value="Carboxylic ester hydrolase"/>
    <property type="match status" value="1"/>
</dbReference>
<dbReference type="AlphaFoldDB" id="A0A6A5TTE9"/>
<dbReference type="OrthoDB" id="408631at2759"/>
<protein>
    <recommendedName>
        <fullName evidence="3">Carboxylic ester hydrolase</fullName>
        <ecNumber evidence="3">3.1.1.-</ecNumber>
    </recommendedName>
</protein>
<dbReference type="Pfam" id="PF00135">
    <property type="entry name" value="COesterase"/>
    <property type="match status" value="1"/>
</dbReference>
<gene>
    <name evidence="5" type="ORF">CC80DRAFT_594299</name>
</gene>
<organism evidence="5 6">
    <name type="scientific">Byssothecium circinans</name>
    <dbReference type="NCBI Taxonomy" id="147558"/>
    <lineage>
        <taxon>Eukaryota</taxon>
        <taxon>Fungi</taxon>
        <taxon>Dikarya</taxon>
        <taxon>Ascomycota</taxon>
        <taxon>Pezizomycotina</taxon>
        <taxon>Dothideomycetes</taxon>
        <taxon>Pleosporomycetidae</taxon>
        <taxon>Pleosporales</taxon>
        <taxon>Massarineae</taxon>
        <taxon>Massarinaceae</taxon>
        <taxon>Byssothecium</taxon>
    </lineage>
</organism>
<comment type="similarity">
    <text evidence="1 3">Belongs to the type-B carboxylesterase/lipase family.</text>
</comment>
<dbReference type="PANTHER" id="PTHR11559">
    <property type="entry name" value="CARBOXYLESTERASE"/>
    <property type="match status" value="1"/>
</dbReference>
<dbReference type="EMBL" id="ML976994">
    <property type="protein sequence ID" value="KAF1955574.1"/>
    <property type="molecule type" value="Genomic_DNA"/>
</dbReference>
<sequence length="549" mass="61008">MPSKEGEARPAVTLRQGTVVGTVLSDALPRAIEAFRGIPYALPPTGDRRFRPPVEVESSSQTIDASRFGAVAPGKQLFPGGPALEYSEDCLTANVFRLPTSPNQEESKLLPVAVYVHGGAFNRGTASMHNTASFLAHSGQSFVAVSFNYRIGALGFLPSTPSAKEGVLNLGLKDQILLFRWVRENITSFGGDPNNVTLFGISAGGHSIGHHLLRDEDPTAPPLFHRVILESGAPTSRAVRPYNATFHEQQFEDFLRETGCPNGLSPKETFEYLRNVPSEKIQAAQIAVFDKWNPSLVWAFQPVIDGEIIPRTPMESWRLNKWRKVPIMTGFNRNEGSIYVSKAVSESSQFTQFFANLLPLLSKEDIETINALYPDPLKFPDSPYKEQLKGTGAQYRRLEVAYGHYAYVAPVRQTADLASAVMTEPVYLYQWALESSLLDGARHGENMYYETCEPSKTKLSPTQKQIAQTLNAYITSFITTGDPNAFRGECGNRPQWDKYTSQRPKAMVFGLENKELIGGDPGVPSRLMDDDWARKESEFWWSKVDVSQQ</sequence>
<evidence type="ECO:0000259" key="4">
    <source>
        <dbReference type="Pfam" id="PF00135"/>
    </source>
</evidence>
<keyword evidence="6" id="KW-1185">Reference proteome</keyword>
<evidence type="ECO:0000313" key="6">
    <source>
        <dbReference type="Proteomes" id="UP000800035"/>
    </source>
</evidence>
<dbReference type="PROSITE" id="PS00122">
    <property type="entry name" value="CARBOXYLESTERASE_B_1"/>
    <property type="match status" value="1"/>
</dbReference>
<reference evidence="5" key="1">
    <citation type="journal article" date="2020" name="Stud. Mycol.">
        <title>101 Dothideomycetes genomes: a test case for predicting lifestyles and emergence of pathogens.</title>
        <authorList>
            <person name="Haridas S."/>
            <person name="Albert R."/>
            <person name="Binder M."/>
            <person name="Bloem J."/>
            <person name="Labutti K."/>
            <person name="Salamov A."/>
            <person name="Andreopoulos B."/>
            <person name="Baker S."/>
            <person name="Barry K."/>
            <person name="Bills G."/>
            <person name="Bluhm B."/>
            <person name="Cannon C."/>
            <person name="Castanera R."/>
            <person name="Culley D."/>
            <person name="Daum C."/>
            <person name="Ezra D."/>
            <person name="Gonzalez J."/>
            <person name="Henrissat B."/>
            <person name="Kuo A."/>
            <person name="Liang C."/>
            <person name="Lipzen A."/>
            <person name="Lutzoni F."/>
            <person name="Magnuson J."/>
            <person name="Mondo S."/>
            <person name="Nolan M."/>
            <person name="Ohm R."/>
            <person name="Pangilinan J."/>
            <person name="Park H.-J."/>
            <person name="Ramirez L."/>
            <person name="Alfaro M."/>
            <person name="Sun H."/>
            <person name="Tritt A."/>
            <person name="Yoshinaga Y."/>
            <person name="Zwiers L.-H."/>
            <person name="Turgeon B."/>
            <person name="Goodwin S."/>
            <person name="Spatafora J."/>
            <person name="Crous P."/>
            <person name="Grigoriev I."/>
        </authorList>
    </citation>
    <scope>NUCLEOTIDE SEQUENCE</scope>
    <source>
        <strain evidence="5">CBS 675.92</strain>
    </source>
</reference>
<dbReference type="SUPFAM" id="SSF53474">
    <property type="entry name" value="alpha/beta-Hydrolases"/>
    <property type="match status" value="1"/>
</dbReference>
<feature type="domain" description="Carboxylesterase type B" evidence="4">
    <location>
        <begin position="10"/>
        <end position="514"/>
    </location>
</feature>
<dbReference type="Proteomes" id="UP000800035">
    <property type="component" value="Unassembled WGS sequence"/>
</dbReference>
<evidence type="ECO:0000256" key="3">
    <source>
        <dbReference type="RuleBase" id="RU361235"/>
    </source>
</evidence>
<dbReference type="InterPro" id="IPR050309">
    <property type="entry name" value="Type-B_Carboxylest/Lipase"/>
</dbReference>
<dbReference type="GO" id="GO:0016787">
    <property type="term" value="F:hydrolase activity"/>
    <property type="evidence" value="ECO:0007669"/>
    <property type="project" value="UniProtKB-KW"/>
</dbReference>
<evidence type="ECO:0000256" key="2">
    <source>
        <dbReference type="ARBA" id="ARBA00022801"/>
    </source>
</evidence>
<keyword evidence="2 3" id="KW-0378">Hydrolase</keyword>
<dbReference type="InterPro" id="IPR019826">
    <property type="entry name" value="Carboxylesterase_B_AS"/>
</dbReference>
<dbReference type="EC" id="3.1.1.-" evidence="3"/>
<evidence type="ECO:0000256" key="1">
    <source>
        <dbReference type="ARBA" id="ARBA00005964"/>
    </source>
</evidence>
<evidence type="ECO:0000313" key="5">
    <source>
        <dbReference type="EMBL" id="KAF1955574.1"/>
    </source>
</evidence>
<dbReference type="InterPro" id="IPR029058">
    <property type="entry name" value="AB_hydrolase_fold"/>
</dbReference>